<protein>
    <recommendedName>
        <fullName evidence="4">DZIP3-like HEPN domain-containing protein</fullName>
    </recommendedName>
</protein>
<feature type="region of interest" description="Disordered" evidence="1">
    <location>
        <begin position="388"/>
        <end position="416"/>
    </location>
</feature>
<feature type="region of interest" description="Disordered" evidence="1">
    <location>
        <begin position="428"/>
        <end position="455"/>
    </location>
</feature>
<comment type="caution">
    <text evidence="2">The sequence shown here is derived from an EMBL/GenBank/DDBJ whole genome shotgun (WGS) entry which is preliminary data.</text>
</comment>
<gene>
    <name evidence="2" type="ORF">MGAL_10B047831</name>
</gene>
<dbReference type="AlphaFoldDB" id="A0A8B6DE66"/>
<sequence>MAPQEKDNYFKLVALIVDIACCVIWKYIKEKILGPDSFETFLNKERHKLIHIYETCECCECMLGKITGERLISRKQLLILYKSEDRKKISAHKKYARGKLTNICICNYSAIANIDVKVVDITLAYYIIKKCGKNEQGIDNWIEQIKDVRNEIFHLSDIQAITDDMFSRKWTKLKGAIEGIAKMIKNTYGEETERKIIRTRNLTIIGGCMLKYEILCRDYWRNKCAEFERSQIEEIEKNAKILHTNFPKVFTKNMERDCQKTMQDIHSKRVHVPVFLQLDLPVSWNRTRILEYLDEIRLNETSEMNIKIIAVSPDDLNIYSEIARRVLCKVDLLRDAVNNMMSGMISEMSIDTNQNAEVGVNVTIPDNTENQIETNSEDDIANVEHAANDTPTEIELDDEQNEKNSEDGIDQADNISVYLDDQIRKKRELDDEWNEESDDETHQAGNLPAKNELGK</sequence>
<organism evidence="2 3">
    <name type="scientific">Mytilus galloprovincialis</name>
    <name type="common">Mediterranean mussel</name>
    <dbReference type="NCBI Taxonomy" id="29158"/>
    <lineage>
        <taxon>Eukaryota</taxon>
        <taxon>Metazoa</taxon>
        <taxon>Spiralia</taxon>
        <taxon>Lophotrochozoa</taxon>
        <taxon>Mollusca</taxon>
        <taxon>Bivalvia</taxon>
        <taxon>Autobranchia</taxon>
        <taxon>Pteriomorphia</taxon>
        <taxon>Mytilida</taxon>
        <taxon>Mytiloidea</taxon>
        <taxon>Mytilidae</taxon>
        <taxon>Mytilinae</taxon>
        <taxon>Mytilus</taxon>
    </lineage>
</organism>
<dbReference type="EMBL" id="UYJE01003218">
    <property type="protein sequence ID" value="VDI17505.1"/>
    <property type="molecule type" value="Genomic_DNA"/>
</dbReference>
<keyword evidence="3" id="KW-1185">Reference proteome</keyword>
<proteinExistence type="predicted"/>
<evidence type="ECO:0008006" key="4">
    <source>
        <dbReference type="Google" id="ProtNLM"/>
    </source>
</evidence>
<feature type="compositionally biased region" description="Acidic residues" evidence="1">
    <location>
        <begin position="430"/>
        <end position="439"/>
    </location>
</feature>
<dbReference type="Proteomes" id="UP000596742">
    <property type="component" value="Unassembled WGS sequence"/>
</dbReference>
<reference evidence="2" key="1">
    <citation type="submission" date="2018-11" db="EMBL/GenBank/DDBJ databases">
        <authorList>
            <person name="Alioto T."/>
            <person name="Alioto T."/>
        </authorList>
    </citation>
    <scope>NUCLEOTIDE SEQUENCE</scope>
</reference>
<dbReference type="OrthoDB" id="6103839at2759"/>
<accession>A0A8B6DE66</accession>
<evidence type="ECO:0000256" key="1">
    <source>
        <dbReference type="SAM" id="MobiDB-lite"/>
    </source>
</evidence>
<evidence type="ECO:0000313" key="2">
    <source>
        <dbReference type="EMBL" id="VDI17505.1"/>
    </source>
</evidence>
<evidence type="ECO:0000313" key="3">
    <source>
        <dbReference type="Proteomes" id="UP000596742"/>
    </source>
</evidence>
<name>A0A8B6DE66_MYTGA</name>